<comment type="similarity">
    <text evidence="1">Belongs to the ABC-2 integral membrane protein family.</text>
</comment>
<keyword evidence="5" id="KW-1185">Reference proteome</keyword>
<protein>
    <submittedName>
        <fullName evidence="4">ABC transporter</fullName>
    </submittedName>
</protein>
<sequence length="270" mass="30143">MSYQGPSALALPDAAPRLSATESYLRVLHALMLRDMRTRFGASYWGYAVVVLWPCAHVFMLVAIYYFRKVPAPIGESSPIFFASGAVPVLIYQYMSREVMKSVGANRPLTYYPQVKLIDVIFARLLVEIVSGSLSLIVVLAILAALGVDPRPVEPFTAVTGFLAAILLGIGIGFVNVCIMAYFPAWAMGYVLFNIIIYITSGVMFLPNYLPEQIYSILKYNPAVQIIEWVRLGYYPALDVQVDYFYVVMFGLTTLSIGLLMERFVVRKLS</sequence>
<dbReference type="PRINTS" id="PR00164">
    <property type="entry name" value="ABC2TRNSPORT"/>
</dbReference>
<keyword evidence="3" id="KW-0472">Membrane</keyword>
<dbReference type="PANTHER" id="PTHR30413:SF10">
    <property type="entry name" value="CAPSULE POLYSACCHARIDE EXPORT INNER-MEMBRANE PROTEIN CTRC"/>
    <property type="match status" value="1"/>
</dbReference>
<evidence type="ECO:0000256" key="1">
    <source>
        <dbReference type="ARBA" id="ARBA00007783"/>
    </source>
</evidence>
<dbReference type="RefSeq" id="WP_109949578.1">
    <property type="nucleotide sequence ID" value="NZ_CP029551.1"/>
</dbReference>
<keyword evidence="2" id="KW-0813">Transport</keyword>
<keyword evidence="3" id="KW-0812">Transmembrane</keyword>
<feature type="transmembrane region" description="Helical" evidence="3">
    <location>
        <begin position="117"/>
        <end position="146"/>
    </location>
</feature>
<evidence type="ECO:0000256" key="3">
    <source>
        <dbReference type="SAM" id="Phobius"/>
    </source>
</evidence>
<dbReference type="PANTHER" id="PTHR30413">
    <property type="entry name" value="INNER MEMBRANE TRANSPORT PERMEASE"/>
    <property type="match status" value="1"/>
</dbReference>
<proteinExistence type="inferred from homology"/>
<keyword evidence="3" id="KW-1133">Transmembrane helix</keyword>
<gene>
    <name evidence="4" type="ORF">DK427_00650</name>
</gene>
<feature type="transmembrane region" description="Helical" evidence="3">
    <location>
        <begin position="79"/>
        <end position="96"/>
    </location>
</feature>
<evidence type="ECO:0000313" key="4">
    <source>
        <dbReference type="EMBL" id="AWN34437.1"/>
    </source>
</evidence>
<dbReference type="AlphaFoldDB" id="A0A2U8VLJ3"/>
<dbReference type="GO" id="GO:0140359">
    <property type="term" value="F:ABC-type transporter activity"/>
    <property type="evidence" value="ECO:0007669"/>
    <property type="project" value="InterPro"/>
</dbReference>
<dbReference type="OrthoDB" id="8479094at2"/>
<organism evidence="4 5">
    <name type="scientific">Methylobacterium radiodurans</name>
    <dbReference type="NCBI Taxonomy" id="2202828"/>
    <lineage>
        <taxon>Bacteria</taxon>
        <taxon>Pseudomonadati</taxon>
        <taxon>Pseudomonadota</taxon>
        <taxon>Alphaproteobacteria</taxon>
        <taxon>Hyphomicrobiales</taxon>
        <taxon>Methylobacteriaceae</taxon>
        <taxon>Methylobacterium</taxon>
    </lineage>
</organism>
<dbReference type="GO" id="GO:0015920">
    <property type="term" value="P:lipopolysaccharide transport"/>
    <property type="evidence" value="ECO:0007669"/>
    <property type="project" value="TreeGrafter"/>
</dbReference>
<name>A0A2U8VLJ3_9HYPH</name>
<evidence type="ECO:0000256" key="2">
    <source>
        <dbReference type="ARBA" id="ARBA00022448"/>
    </source>
</evidence>
<dbReference type="EMBL" id="CP029551">
    <property type="protein sequence ID" value="AWN34437.1"/>
    <property type="molecule type" value="Genomic_DNA"/>
</dbReference>
<feature type="transmembrane region" description="Helical" evidence="3">
    <location>
        <begin position="158"/>
        <end position="183"/>
    </location>
</feature>
<dbReference type="GO" id="GO:0043190">
    <property type="term" value="C:ATP-binding cassette (ABC) transporter complex"/>
    <property type="evidence" value="ECO:0007669"/>
    <property type="project" value="InterPro"/>
</dbReference>
<evidence type="ECO:0000313" key="5">
    <source>
        <dbReference type="Proteomes" id="UP000246058"/>
    </source>
</evidence>
<dbReference type="Proteomes" id="UP000246058">
    <property type="component" value="Chromosome"/>
</dbReference>
<feature type="transmembrane region" description="Helical" evidence="3">
    <location>
        <begin position="244"/>
        <end position="266"/>
    </location>
</feature>
<dbReference type="KEGG" id="meti:DK427_00650"/>
<reference evidence="4 5" key="1">
    <citation type="submission" date="2018-05" db="EMBL/GenBank/DDBJ databases">
        <title>Complete Genome Sequence of Methylobacterium sp. 17Sr1-43.</title>
        <authorList>
            <person name="Srinivasan S."/>
        </authorList>
    </citation>
    <scope>NUCLEOTIDE SEQUENCE [LARGE SCALE GENOMIC DNA]</scope>
    <source>
        <strain evidence="4 5">17Sr1-43</strain>
    </source>
</reference>
<feature type="transmembrane region" description="Helical" evidence="3">
    <location>
        <begin position="44"/>
        <end position="67"/>
    </location>
</feature>
<dbReference type="InterPro" id="IPR000412">
    <property type="entry name" value="ABC_2_transport"/>
</dbReference>
<accession>A0A2U8VLJ3</accession>
<feature type="transmembrane region" description="Helical" evidence="3">
    <location>
        <begin position="190"/>
        <end position="210"/>
    </location>
</feature>